<evidence type="ECO:0000313" key="10">
    <source>
        <dbReference type="Proteomes" id="UP000051461"/>
    </source>
</evidence>
<feature type="domain" description="ABC3 transporter permease C-terminal" evidence="8">
    <location>
        <begin position="315"/>
        <end position="390"/>
    </location>
</feature>
<dbReference type="GO" id="GO:0022857">
    <property type="term" value="F:transmembrane transporter activity"/>
    <property type="evidence" value="ECO:0007669"/>
    <property type="project" value="TreeGrafter"/>
</dbReference>
<feature type="compositionally biased region" description="Low complexity" evidence="6">
    <location>
        <begin position="393"/>
        <end position="406"/>
    </location>
</feature>
<dbReference type="RefSeq" id="WP_057903908.1">
    <property type="nucleotide sequence ID" value="NZ_AZDA01000024.1"/>
</dbReference>
<dbReference type="InterPro" id="IPR050250">
    <property type="entry name" value="Macrolide_Exporter_MacB"/>
</dbReference>
<evidence type="ECO:0000313" key="9">
    <source>
        <dbReference type="EMBL" id="KRK40079.1"/>
    </source>
</evidence>
<keyword evidence="3 7" id="KW-0812">Transmembrane</keyword>
<evidence type="ECO:0000256" key="2">
    <source>
        <dbReference type="ARBA" id="ARBA00022475"/>
    </source>
</evidence>
<name>A0A0R1H0Z8_9LACO</name>
<organism evidence="9 10">
    <name type="scientific">Loigolactobacillus bifermentans DSM 20003</name>
    <dbReference type="NCBI Taxonomy" id="1423726"/>
    <lineage>
        <taxon>Bacteria</taxon>
        <taxon>Bacillati</taxon>
        <taxon>Bacillota</taxon>
        <taxon>Bacilli</taxon>
        <taxon>Lactobacillales</taxon>
        <taxon>Lactobacillaceae</taxon>
        <taxon>Loigolactobacillus</taxon>
    </lineage>
</organism>
<feature type="transmembrane region" description="Helical" evidence="7">
    <location>
        <begin position="452"/>
        <end position="472"/>
    </location>
</feature>
<evidence type="ECO:0000256" key="5">
    <source>
        <dbReference type="ARBA" id="ARBA00023136"/>
    </source>
</evidence>
<dbReference type="STRING" id="1423726.FC07_GL001569"/>
<dbReference type="GO" id="GO:0005886">
    <property type="term" value="C:plasma membrane"/>
    <property type="evidence" value="ECO:0007669"/>
    <property type="project" value="UniProtKB-SubCell"/>
</dbReference>
<sequence>MNFIHRAGLSLWAKKGRSLLLILLTAAIMLFILTGLLIHSAADTATTNARKSVGASLTLSANRQAAFKKMRQQSKPSSGSRPTLNMTPVKLSTVKKLTKLSQVTGYNATTQTSVNAKSFSAISTTSSMGASPMGGKMGSSSSQGDIQVNGVTATRLVDSFSTKSAKITKGRGITSADANTNHVVIESELAKQEKLAVGDTIKIKTTSTKKVYKLKIVGIYKAASTTSTQMGPNSTDASNQIYAATSLANTFKGSSYKNTADSVTLSISDPGQVSAAKTAAKKLINTSKYSISSDDSSYQQVKTSMKSITSISNKIIWLVTLAGIVILTLIVMLLIRERRHEIGILLALGEARWKIVAQFFTELVFTLIVGLVIASAGGQVVANKLGQQLTSQTQTTQAQTMSTQSGGQMGGGTPGQGTRPSGGMPGQGGQTQKAAQKTKLTTSIDLTTMVELGGLGLAIMFLATVLAAGGILRLQPKKVLID</sequence>
<keyword evidence="10" id="KW-1185">Reference proteome</keyword>
<feature type="transmembrane region" description="Helical" evidence="7">
    <location>
        <begin position="315"/>
        <end position="335"/>
    </location>
</feature>
<dbReference type="InterPro" id="IPR003838">
    <property type="entry name" value="ABC3_permease_C"/>
</dbReference>
<dbReference type="PATRIC" id="fig|1423726.3.peg.1626"/>
<dbReference type="EMBL" id="AZDA01000024">
    <property type="protein sequence ID" value="KRK40079.1"/>
    <property type="molecule type" value="Genomic_DNA"/>
</dbReference>
<evidence type="ECO:0000256" key="1">
    <source>
        <dbReference type="ARBA" id="ARBA00004651"/>
    </source>
</evidence>
<evidence type="ECO:0000256" key="7">
    <source>
        <dbReference type="SAM" id="Phobius"/>
    </source>
</evidence>
<dbReference type="Pfam" id="PF02687">
    <property type="entry name" value="FtsX"/>
    <property type="match status" value="1"/>
</dbReference>
<dbReference type="PANTHER" id="PTHR30572:SF9">
    <property type="entry name" value="ABC TRANSPORTER PERMEASE PROTEIN"/>
    <property type="match status" value="1"/>
</dbReference>
<dbReference type="AlphaFoldDB" id="A0A0R1H0Z8"/>
<dbReference type="Proteomes" id="UP000051461">
    <property type="component" value="Unassembled WGS sequence"/>
</dbReference>
<evidence type="ECO:0000256" key="6">
    <source>
        <dbReference type="SAM" id="MobiDB-lite"/>
    </source>
</evidence>
<dbReference type="OrthoDB" id="9812886at2"/>
<feature type="region of interest" description="Disordered" evidence="6">
    <location>
        <begin position="66"/>
        <end position="86"/>
    </location>
</feature>
<feature type="compositionally biased region" description="Polar residues" evidence="6">
    <location>
        <begin position="73"/>
        <end position="86"/>
    </location>
</feature>
<evidence type="ECO:0000259" key="8">
    <source>
        <dbReference type="Pfam" id="PF02687"/>
    </source>
</evidence>
<keyword evidence="5 7" id="KW-0472">Membrane</keyword>
<comment type="caution">
    <text evidence="9">The sequence shown here is derived from an EMBL/GenBank/DDBJ whole genome shotgun (WGS) entry which is preliminary data.</text>
</comment>
<gene>
    <name evidence="9" type="ORF">FC07_GL001569</name>
</gene>
<feature type="transmembrane region" description="Helical" evidence="7">
    <location>
        <begin position="355"/>
        <end position="376"/>
    </location>
</feature>
<reference evidence="9 10" key="1">
    <citation type="journal article" date="2015" name="Genome Announc.">
        <title>Expanding the biotechnology potential of lactobacilli through comparative genomics of 213 strains and associated genera.</title>
        <authorList>
            <person name="Sun Z."/>
            <person name="Harris H.M."/>
            <person name="McCann A."/>
            <person name="Guo C."/>
            <person name="Argimon S."/>
            <person name="Zhang W."/>
            <person name="Yang X."/>
            <person name="Jeffery I.B."/>
            <person name="Cooney J.C."/>
            <person name="Kagawa T.F."/>
            <person name="Liu W."/>
            <person name="Song Y."/>
            <person name="Salvetti E."/>
            <person name="Wrobel A."/>
            <person name="Rasinkangas P."/>
            <person name="Parkhill J."/>
            <person name="Rea M.C."/>
            <person name="O'Sullivan O."/>
            <person name="Ritari J."/>
            <person name="Douillard F.P."/>
            <person name="Paul Ross R."/>
            <person name="Yang R."/>
            <person name="Briner A.E."/>
            <person name="Felis G.E."/>
            <person name="de Vos W.M."/>
            <person name="Barrangou R."/>
            <person name="Klaenhammer T.R."/>
            <person name="Caufield P.W."/>
            <person name="Cui Y."/>
            <person name="Zhang H."/>
            <person name="O'Toole P.W."/>
        </authorList>
    </citation>
    <scope>NUCLEOTIDE SEQUENCE [LARGE SCALE GENOMIC DNA]</scope>
    <source>
        <strain evidence="9 10">DSM 20003</strain>
    </source>
</reference>
<evidence type="ECO:0000256" key="4">
    <source>
        <dbReference type="ARBA" id="ARBA00022989"/>
    </source>
</evidence>
<evidence type="ECO:0000256" key="3">
    <source>
        <dbReference type="ARBA" id="ARBA00022692"/>
    </source>
</evidence>
<proteinExistence type="predicted"/>
<keyword evidence="2" id="KW-1003">Cell membrane</keyword>
<feature type="region of interest" description="Disordered" evidence="6">
    <location>
        <begin position="393"/>
        <end position="435"/>
    </location>
</feature>
<comment type="subcellular location">
    <subcellularLocation>
        <location evidence="1">Cell membrane</location>
        <topology evidence="1">Multi-pass membrane protein</topology>
    </subcellularLocation>
</comment>
<keyword evidence="4 7" id="KW-1133">Transmembrane helix</keyword>
<protein>
    <submittedName>
        <fullName evidence="9">ABC superfamily ATP binding cassette transporter, membrane protein</fullName>
    </submittedName>
</protein>
<accession>A0A0R1H0Z8</accession>
<dbReference type="PANTHER" id="PTHR30572">
    <property type="entry name" value="MEMBRANE COMPONENT OF TRANSPORTER-RELATED"/>
    <property type="match status" value="1"/>
</dbReference>